<evidence type="ECO:0000256" key="1">
    <source>
        <dbReference type="SAM" id="MobiDB-lite"/>
    </source>
</evidence>
<dbReference type="Proteomes" id="UP001165042">
    <property type="component" value="Unassembled WGS sequence"/>
</dbReference>
<gene>
    <name evidence="2" type="ORF">Aglo03_23940</name>
</gene>
<dbReference type="AlphaFoldDB" id="A0A9W6VA32"/>
<dbReference type="EMBL" id="BSSD01000003">
    <property type="protein sequence ID" value="GLW91578.1"/>
    <property type="molecule type" value="Genomic_DNA"/>
</dbReference>
<evidence type="ECO:0000313" key="3">
    <source>
        <dbReference type="Proteomes" id="UP001165042"/>
    </source>
</evidence>
<protein>
    <recommendedName>
        <fullName evidence="4">YbaB/EbfC DNA-binding family protein</fullName>
    </recommendedName>
</protein>
<reference evidence="2" key="1">
    <citation type="submission" date="2023-02" db="EMBL/GenBank/DDBJ databases">
        <title>Actinokineospora globicatena NBRC 15670.</title>
        <authorList>
            <person name="Ichikawa N."/>
            <person name="Sato H."/>
            <person name="Tonouchi N."/>
        </authorList>
    </citation>
    <scope>NUCLEOTIDE SEQUENCE</scope>
    <source>
        <strain evidence="2">NBRC 15670</strain>
    </source>
</reference>
<sequence>MTTTGVEATVHPGGILKSLSINESALRHPNLATLILDAVDQATSQANYRIQHLLGTIDPALLGLPTPPTPDDTTPTTWRTQ</sequence>
<organism evidence="2 3">
    <name type="scientific">Actinokineospora globicatena</name>
    <dbReference type="NCBI Taxonomy" id="103729"/>
    <lineage>
        <taxon>Bacteria</taxon>
        <taxon>Bacillati</taxon>
        <taxon>Actinomycetota</taxon>
        <taxon>Actinomycetes</taxon>
        <taxon>Pseudonocardiales</taxon>
        <taxon>Pseudonocardiaceae</taxon>
        <taxon>Actinokineospora</taxon>
    </lineage>
</organism>
<comment type="caution">
    <text evidence="2">The sequence shown here is derived from an EMBL/GenBank/DDBJ whole genome shotgun (WGS) entry which is preliminary data.</text>
</comment>
<feature type="compositionally biased region" description="Low complexity" evidence="1">
    <location>
        <begin position="71"/>
        <end position="81"/>
    </location>
</feature>
<evidence type="ECO:0008006" key="4">
    <source>
        <dbReference type="Google" id="ProtNLM"/>
    </source>
</evidence>
<name>A0A9W6VA32_9PSEU</name>
<feature type="region of interest" description="Disordered" evidence="1">
    <location>
        <begin position="61"/>
        <end position="81"/>
    </location>
</feature>
<proteinExistence type="predicted"/>
<accession>A0A9W6VA32</accession>
<evidence type="ECO:0000313" key="2">
    <source>
        <dbReference type="EMBL" id="GLW91578.1"/>
    </source>
</evidence>
<keyword evidence="3" id="KW-1185">Reference proteome</keyword>
<dbReference type="RefSeq" id="WP_285610413.1">
    <property type="nucleotide sequence ID" value="NZ_BSSD01000003.1"/>
</dbReference>